<dbReference type="Pfam" id="PF06979">
    <property type="entry name" value="TMEM70"/>
    <property type="match status" value="1"/>
</dbReference>
<keyword evidence="4" id="KW-1185">Reference proteome</keyword>
<evidence type="ECO:0000313" key="4">
    <source>
        <dbReference type="Proteomes" id="UP001153636"/>
    </source>
</evidence>
<sequence length="225" mass="25818">MSLKTYIRVVPLVRNFLNCQHTFLTRTPLCQIKNTCRTSFSLFNKFDLRLYSTDTKSKVKVKHIYYGPLTPQIKAIKIFSLSSSLVGVIAQPFLYTEIARTGNVAIIAAAYTFIGFFTVVTPILLHFITKKYVTHMEYIEDTGSYIARTVNFFCLTKTIEFTPDDVTVPDIPGMFTSIHVKGIPLFLDPRVFEYPEHYARIMGFDKPLDFKLYQTPPVGDQDKKN</sequence>
<name>A0A9P0CJ65_9CUCU</name>
<dbReference type="AlphaFoldDB" id="A0A9P0CJ65"/>
<dbReference type="OrthoDB" id="156886at2759"/>
<evidence type="ECO:0000313" key="3">
    <source>
        <dbReference type="EMBL" id="CAH1101053.1"/>
    </source>
</evidence>
<comment type="similarity">
    <text evidence="1">Belongs to the TMEM70 family.</text>
</comment>
<evidence type="ECO:0000256" key="1">
    <source>
        <dbReference type="ARBA" id="ARBA00005280"/>
    </source>
</evidence>
<feature type="transmembrane region" description="Helical" evidence="2">
    <location>
        <begin position="75"/>
        <end position="94"/>
    </location>
</feature>
<gene>
    <name evidence="3" type="ORF">PSYICH_LOCUS2733</name>
</gene>
<feature type="transmembrane region" description="Helical" evidence="2">
    <location>
        <begin position="106"/>
        <end position="128"/>
    </location>
</feature>
<accession>A0A9P0CJ65</accession>
<dbReference type="GO" id="GO:0031966">
    <property type="term" value="C:mitochondrial membrane"/>
    <property type="evidence" value="ECO:0007669"/>
    <property type="project" value="TreeGrafter"/>
</dbReference>
<proteinExistence type="inferred from homology"/>
<dbReference type="PANTHER" id="PTHR13281">
    <property type="entry name" value="TRANSMEMBRANE PROTEIN 70, MITOCHONDRIAL"/>
    <property type="match status" value="1"/>
</dbReference>
<evidence type="ECO:0008006" key="5">
    <source>
        <dbReference type="Google" id="ProtNLM"/>
    </source>
</evidence>
<dbReference type="GO" id="GO:0033615">
    <property type="term" value="P:mitochondrial proton-transporting ATP synthase complex assembly"/>
    <property type="evidence" value="ECO:0007669"/>
    <property type="project" value="TreeGrafter"/>
</dbReference>
<dbReference type="InterPro" id="IPR045325">
    <property type="entry name" value="TMEM70/TMEM186/TMEM223"/>
</dbReference>
<dbReference type="EMBL" id="OV651823">
    <property type="protein sequence ID" value="CAH1101053.1"/>
    <property type="molecule type" value="Genomic_DNA"/>
</dbReference>
<dbReference type="InterPro" id="IPR009724">
    <property type="entry name" value="TMEM70"/>
</dbReference>
<reference evidence="3" key="1">
    <citation type="submission" date="2022-01" db="EMBL/GenBank/DDBJ databases">
        <authorList>
            <person name="King R."/>
        </authorList>
    </citation>
    <scope>NUCLEOTIDE SEQUENCE</scope>
</reference>
<evidence type="ECO:0000256" key="2">
    <source>
        <dbReference type="SAM" id="Phobius"/>
    </source>
</evidence>
<keyword evidence="2" id="KW-0812">Transmembrane</keyword>
<dbReference type="Proteomes" id="UP001153636">
    <property type="component" value="Chromosome 11"/>
</dbReference>
<organism evidence="3 4">
    <name type="scientific">Psylliodes chrysocephalus</name>
    <dbReference type="NCBI Taxonomy" id="3402493"/>
    <lineage>
        <taxon>Eukaryota</taxon>
        <taxon>Metazoa</taxon>
        <taxon>Ecdysozoa</taxon>
        <taxon>Arthropoda</taxon>
        <taxon>Hexapoda</taxon>
        <taxon>Insecta</taxon>
        <taxon>Pterygota</taxon>
        <taxon>Neoptera</taxon>
        <taxon>Endopterygota</taxon>
        <taxon>Coleoptera</taxon>
        <taxon>Polyphaga</taxon>
        <taxon>Cucujiformia</taxon>
        <taxon>Chrysomeloidea</taxon>
        <taxon>Chrysomelidae</taxon>
        <taxon>Galerucinae</taxon>
        <taxon>Alticini</taxon>
        <taxon>Psylliodes</taxon>
    </lineage>
</organism>
<keyword evidence="2" id="KW-0472">Membrane</keyword>
<dbReference type="PANTHER" id="PTHR13281:SF0">
    <property type="entry name" value="TRANSMEMBRANE PROTEIN 70, MITOCHONDRIAL"/>
    <property type="match status" value="1"/>
</dbReference>
<protein>
    <recommendedName>
        <fullName evidence="5">Transmembrane protein 70 homolog, mitochondrial</fullName>
    </recommendedName>
</protein>
<keyword evidence="2" id="KW-1133">Transmembrane helix</keyword>